<dbReference type="RefSeq" id="XP_070881684.1">
    <property type="nucleotide sequence ID" value="XM_071030306.1"/>
</dbReference>
<dbReference type="Proteomes" id="UP001610432">
    <property type="component" value="Unassembled WGS sequence"/>
</dbReference>
<accession>A0ABR4LDV1</accession>
<dbReference type="SUPFAM" id="SSF55486">
    <property type="entry name" value="Metalloproteases ('zincins'), catalytic domain"/>
    <property type="match status" value="1"/>
</dbReference>
<evidence type="ECO:0000256" key="1">
    <source>
        <dbReference type="SAM" id="SignalP"/>
    </source>
</evidence>
<dbReference type="GeneID" id="98145378"/>
<dbReference type="Gene3D" id="3.40.390.10">
    <property type="entry name" value="Collagenase (Catalytic Domain)"/>
    <property type="match status" value="1"/>
</dbReference>
<dbReference type="EMBL" id="JBFXLQ010000063">
    <property type="protein sequence ID" value="KAL2862705.1"/>
    <property type="molecule type" value="Genomic_DNA"/>
</dbReference>
<evidence type="ECO:0000313" key="2">
    <source>
        <dbReference type="EMBL" id="KAL2862705.1"/>
    </source>
</evidence>
<feature type="signal peptide" evidence="1">
    <location>
        <begin position="1"/>
        <end position="20"/>
    </location>
</feature>
<protein>
    <submittedName>
        <fullName evidence="2">Uncharacterized protein</fullName>
    </submittedName>
</protein>
<reference evidence="2 3" key="1">
    <citation type="submission" date="2024-07" db="EMBL/GenBank/DDBJ databases">
        <title>Section-level genome sequencing and comparative genomics of Aspergillus sections Usti and Cavernicolus.</title>
        <authorList>
            <consortium name="Lawrence Berkeley National Laboratory"/>
            <person name="Nybo J.L."/>
            <person name="Vesth T.C."/>
            <person name="Theobald S."/>
            <person name="Frisvad J.C."/>
            <person name="Larsen T.O."/>
            <person name="Kjaerboelling I."/>
            <person name="Rothschild-Mancinelli K."/>
            <person name="Lyhne E.K."/>
            <person name="Kogle M.E."/>
            <person name="Barry K."/>
            <person name="Clum A."/>
            <person name="Na H."/>
            <person name="Ledsgaard L."/>
            <person name="Lin J."/>
            <person name="Lipzen A."/>
            <person name="Kuo A."/>
            <person name="Riley R."/>
            <person name="Mondo S."/>
            <person name="Labutti K."/>
            <person name="Haridas S."/>
            <person name="Pangalinan J."/>
            <person name="Salamov A.A."/>
            <person name="Simmons B.A."/>
            <person name="Magnuson J.K."/>
            <person name="Chen J."/>
            <person name="Drula E."/>
            <person name="Henrissat B."/>
            <person name="Wiebenga A."/>
            <person name="Lubbers R.J."/>
            <person name="Gomes A.C."/>
            <person name="Macurrencykelacurrency M.R."/>
            <person name="Stajich J."/>
            <person name="Grigoriev I.V."/>
            <person name="Mortensen U.H."/>
            <person name="De Vries R.P."/>
            <person name="Baker S.E."/>
            <person name="Andersen M.R."/>
        </authorList>
    </citation>
    <scope>NUCLEOTIDE SEQUENCE [LARGE SCALE GENOMIC DNA]</scope>
    <source>
        <strain evidence="2 3">CBS 449.75</strain>
    </source>
</reference>
<keyword evidence="1" id="KW-0732">Signal</keyword>
<dbReference type="InterPro" id="IPR024079">
    <property type="entry name" value="MetalloPept_cat_dom_sf"/>
</dbReference>
<sequence>MHSFIFIFLTILTLTPPALTGSRRWQPPLGSPSPEAKHQLDKRWMTINLPGTAAAARLDPRPWPNREITYCFADKTAKSKLKTALKKAMDLWYSGGLTNDYTIVEGSSHVCSSEDSRREVLMISYGDKLSTYVGYPDKNSRLVTDLGKGAYATWTDRKDIGMLSVVPNIAHELGHAWGLYHEHQNPYFWSSAYLADGGGGSVFGPGNNNWNCENLADYDKFADGKEISPGGGLPHQHYTRDQMCRSYRVASAANFSAAEYLPMAPYQAHTPMSIAADARMVDWDSIMIYPSGAGAKKGLDPPEETDGVKDDRLSILEKPPLDGEEGDMQRIPKNIIPSSGDIEAMNKLYGSVRVEKKGLLHERGSTKEKFKKAFLGSKDSSSCV</sequence>
<name>A0ABR4LDV1_9EURO</name>
<evidence type="ECO:0000313" key="3">
    <source>
        <dbReference type="Proteomes" id="UP001610432"/>
    </source>
</evidence>
<organism evidence="2 3">
    <name type="scientific">Aspergillus lucknowensis</name>
    <dbReference type="NCBI Taxonomy" id="176173"/>
    <lineage>
        <taxon>Eukaryota</taxon>
        <taxon>Fungi</taxon>
        <taxon>Dikarya</taxon>
        <taxon>Ascomycota</taxon>
        <taxon>Pezizomycotina</taxon>
        <taxon>Eurotiomycetes</taxon>
        <taxon>Eurotiomycetidae</taxon>
        <taxon>Eurotiales</taxon>
        <taxon>Aspergillaceae</taxon>
        <taxon>Aspergillus</taxon>
        <taxon>Aspergillus subgen. Nidulantes</taxon>
    </lineage>
</organism>
<comment type="caution">
    <text evidence="2">The sequence shown here is derived from an EMBL/GenBank/DDBJ whole genome shotgun (WGS) entry which is preliminary data.</text>
</comment>
<gene>
    <name evidence="2" type="ORF">BJX67DRAFT_365827</name>
</gene>
<keyword evidence="3" id="KW-1185">Reference proteome</keyword>
<feature type="chain" id="PRO_5047012014" evidence="1">
    <location>
        <begin position="21"/>
        <end position="384"/>
    </location>
</feature>
<proteinExistence type="predicted"/>